<proteinExistence type="predicted"/>
<protein>
    <submittedName>
        <fullName evidence="1">Uncharacterized protein</fullName>
    </submittedName>
</protein>
<comment type="caution">
    <text evidence="1">The sequence shown here is derived from an EMBL/GenBank/DDBJ whole genome shotgun (WGS) entry which is preliminary data.</text>
</comment>
<dbReference type="AlphaFoldDB" id="A0A3E0TP05"/>
<reference evidence="1 2" key="1">
    <citation type="submission" date="2018-08" db="EMBL/GenBank/DDBJ databases">
        <title>Thalassotalea euphylliae genome.</title>
        <authorList>
            <person name="Summers S."/>
            <person name="Rice S.A."/>
            <person name="Freckelton M.L."/>
            <person name="Nedved B.T."/>
            <person name="Hadfield M.G."/>
        </authorList>
    </citation>
    <scope>NUCLEOTIDE SEQUENCE [LARGE SCALE GENOMIC DNA]</scope>
    <source>
        <strain evidence="1 2">H1</strain>
    </source>
</reference>
<name>A0A3E0TP05_9GAMM</name>
<dbReference type="Proteomes" id="UP000256478">
    <property type="component" value="Unassembled WGS sequence"/>
</dbReference>
<dbReference type="OrthoDB" id="6077837at2"/>
<dbReference type="EMBL" id="QUOU01000001">
    <property type="protein sequence ID" value="REL25725.1"/>
    <property type="molecule type" value="Genomic_DNA"/>
</dbReference>
<organism evidence="1 2">
    <name type="scientific">Thalassotalea euphylliae</name>
    <dbReference type="NCBI Taxonomy" id="1655234"/>
    <lineage>
        <taxon>Bacteria</taxon>
        <taxon>Pseudomonadati</taxon>
        <taxon>Pseudomonadota</taxon>
        <taxon>Gammaproteobacteria</taxon>
        <taxon>Alteromonadales</taxon>
        <taxon>Colwelliaceae</taxon>
        <taxon>Thalassotalea</taxon>
    </lineage>
</organism>
<dbReference type="RefSeq" id="WP_116006851.1">
    <property type="nucleotide sequence ID" value="NZ_QUOU01000001.1"/>
</dbReference>
<dbReference type="InterPro" id="IPR054222">
    <property type="entry name" value="DUF6942"/>
</dbReference>
<evidence type="ECO:0000313" key="1">
    <source>
        <dbReference type="EMBL" id="REL25725.1"/>
    </source>
</evidence>
<gene>
    <name evidence="1" type="ORF">DXX93_03585</name>
</gene>
<dbReference type="Pfam" id="PF22098">
    <property type="entry name" value="DUF6942"/>
    <property type="match status" value="1"/>
</dbReference>
<evidence type="ECO:0000313" key="2">
    <source>
        <dbReference type="Proteomes" id="UP000256478"/>
    </source>
</evidence>
<accession>A0A3E0TP05</accession>
<sequence>MHYVGLGSLNAPIYFYIDNIPPLPFYQELDDMYGMQWEDIYQIGQQTGNHWRKVFNVFAKLEFERAPQGFDTWQQLRDQNLLHAHSQQCLLFNGSESYRASSATLDDKIHVIIGKTYASKLGLADKCQWLNEFFAIDHATSTIICPYFDYRQLSNIKITQLIRLLEQC</sequence>